<dbReference type="PROSITE" id="PS50994">
    <property type="entry name" value="INTEGRASE"/>
    <property type="match status" value="1"/>
</dbReference>
<dbReference type="InterPro" id="IPR012337">
    <property type="entry name" value="RNaseH-like_sf"/>
</dbReference>
<dbReference type="PANTHER" id="PTHR46889">
    <property type="entry name" value="TRANSPOSASE INSF FOR INSERTION SEQUENCE IS3B-RELATED"/>
    <property type="match status" value="1"/>
</dbReference>
<gene>
    <name evidence="2" type="ORF">SAMN04489714_0466</name>
</gene>
<name>A0ABY0V5X9_9ACTO</name>
<dbReference type="PANTHER" id="PTHR46889:SF5">
    <property type="entry name" value="INTEGRASE PROTEIN"/>
    <property type="match status" value="1"/>
</dbReference>
<dbReference type="Proteomes" id="UP000198976">
    <property type="component" value="Chromosome I"/>
</dbReference>
<dbReference type="Gene3D" id="3.30.420.10">
    <property type="entry name" value="Ribonuclease H-like superfamily/Ribonuclease H"/>
    <property type="match status" value="1"/>
</dbReference>
<reference evidence="2 3" key="1">
    <citation type="submission" date="2016-10" db="EMBL/GenBank/DDBJ databases">
        <authorList>
            <person name="Varghese N."/>
            <person name="Submissions S."/>
        </authorList>
    </citation>
    <scope>NUCLEOTIDE SEQUENCE [LARGE SCALE GENOMIC DNA]</scope>
    <source>
        <strain evidence="2 3">DSM 9169</strain>
    </source>
</reference>
<evidence type="ECO:0000313" key="3">
    <source>
        <dbReference type="Proteomes" id="UP000198976"/>
    </source>
</evidence>
<accession>A0ABY0V5X9</accession>
<dbReference type="Pfam" id="PF00665">
    <property type="entry name" value="rve"/>
    <property type="match status" value="1"/>
</dbReference>
<organism evidence="2 3">
    <name type="scientific">Schaalia radingae</name>
    <dbReference type="NCBI Taxonomy" id="131110"/>
    <lineage>
        <taxon>Bacteria</taxon>
        <taxon>Bacillati</taxon>
        <taxon>Actinomycetota</taxon>
        <taxon>Actinomycetes</taxon>
        <taxon>Actinomycetales</taxon>
        <taxon>Actinomycetaceae</taxon>
        <taxon>Schaalia</taxon>
    </lineage>
</organism>
<keyword evidence="3" id="KW-1185">Reference proteome</keyword>
<dbReference type="EMBL" id="LT629792">
    <property type="protein sequence ID" value="SDT87743.1"/>
    <property type="molecule type" value="Genomic_DNA"/>
</dbReference>
<dbReference type="InterPro" id="IPR001584">
    <property type="entry name" value="Integrase_cat-core"/>
</dbReference>
<sequence length="331" mass="37121">MIVNFLHIHRHLYSIERMCHVFNEHEYDISPATYYRYISRVAPHTGRTRGSVCCPQAVHAVGEGEARLCGRRKLWKVFLRAGWWIGRDQVQRLMNILGIKRAPEEVATHSDQWRAADFTYVSTLQGWVCVSSVEDVCTREILAVVDIQTDNSLVACALRQALATRKCQDSFFKSAGVIHHSDAGSQYTLTDLRDLLQRHGMDGSIGAIGDAYDDGLMESVIGRYKSELIHVEVAAWANRQEGRPRLSAGSTGAIPTGCIHRLGTSHPVRDTPTIFNTQPSRLPNTPLSKLRPIQYAPGFPPFSEAFRVTRVFCTLVSIRIECVSQKSMVNL</sequence>
<evidence type="ECO:0000259" key="1">
    <source>
        <dbReference type="PROSITE" id="PS50994"/>
    </source>
</evidence>
<dbReference type="SUPFAM" id="SSF53098">
    <property type="entry name" value="Ribonuclease H-like"/>
    <property type="match status" value="1"/>
</dbReference>
<protein>
    <submittedName>
        <fullName evidence="2">Integrase core domain-containing protein</fullName>
    </submittedName>
</protein>
<feature type="domain" description="Integrase catalytic" evidence="1">
    <location>
        <begin position="99"/>
        <end position="228"/>
    </location>
</feature>
<dbReference type="InterPro" id="IPR036397">
    <property type="entry name" value="RNaseH_sf"/>
</dbReference>
<evidence type="ECO:0000313" key="2">
    <source>
        <dbReference type="EMBL" id="SDT87743.1"/>
    </source>
</evidence>
<dbReference type="InterPro" id="IPR050900">
    <property type="entry name" value="Transposase_IS3/IS150/IS904"/>
</dbReference>
<proteinExistence type="predicted"/>